<keyword evidence="4" id="KW-0092">Biotin</keyword>
<keyword evidence="9" id="KW-1185">Reference proteome</keyword>
<evidence type="ECO:0000256" key="2">
    <source>
        <dbReference type="ARBA" id="ARBA00022741"/>
    </source>
</evidence>
<dbReference type="InterPro" id="IPR008988">
    <property type="entry name" value="Transcriptional_repressor_C"/>
</dbReference>
<dbReference type="PATRIC" id="fig|1150469.3.peg.3073"/>
<accession>H6SNK3</accession>
<evidence type="ECO:0000256" key="5">
    <source>
        <dbReference type="ARBA" id="ARBA00024227"/>
    </source>
</evidence>
<dbReference type="InterPro" id="IPR003142">
    <property type="entry name" value="BPL_C"/>
</dbReference>
<dbReference type="AlphaFoldDB" id="H6SNK3"/>
<dbReference type="PANTHER" id="PTHR12835">
    <property type="entry name" value="BIOTIN PROTEIN LIGASE"/>
    <property type="match status" value="1"/>
</dbReference>
<name>H6SNK3_PARPM</name>
<dbReference type="Pfam" id="PF03099">
    <property type="entry name" value="BPL_LplA_LipB"/>
    <property type="match status" value="1"/>
</dbReference>
<dbReference type="InterPro" id="IPR045864">
    <property type="entry name" value="aa-tRNA-synth_II/BPL/LPL"/>
</dbReference>
<dbReference type="SUPFAM" id="SSF50037">
    <property type="entry name" value="C-terminal domain of transcriptional repressors"/>
    <property type="match status" value="1"/>
</dbReference>
<keyword evidence="3" id="KW-0067">ATP-binding</keyword>
<dbReference type="RefSeq" id="WP_014415964.1">
    <property type="nucleotide sequence ID" value="NC_017059.1"/>
</dbReference>
<dbReference type="SUPFAM" id="SSF55681">
    <property type="entry name" value="Class II aaRS and biotin synthetases"/>
    <property type="match status" value="1"/>
</dbReference>
<dbReference type="InterPro" id="IPR004143">
    <property type="entry name" value="BPL_LPL_catalytic"/>
</dbReference>
<evidence type="ECO:0000256" key="4">
    <source>
        <dbReference type="ARBA" id="ARBA00023267"/>
    </source>
</evidence>
<evidence type="ECO:0000259" key="7">
    <source>
        <dbReference type="PROSITE" id="PS51733"/>
    </source>
</evidence>
<dbReference type="PANTHER" id="PTHR12835:SF5">
    <property type="entry name" value="BIOTIN--PROTEIN LIGASE"/>
    <property type="match status" value="1"/>
</dbReference>
<dbReference type="Proteomes" id="UP000033220">
    <property type="component" value="Chromosome DSM 122"/>
</dbReference>
<dbReference type="Gene3D" id="3.30.930.10">
    <property type="entry name" value="Bira Bifunctional Protein, Domain 2"/>
    <property type="match status" value="1"/>
</dbReference>
<protein>
    <recommendedName>
        <fullName evidence="5">biotin--[biotin carboxyl-carrier protein] ligase</fullName>
        <ecNumber evidence="5">6.3.4.15</ecNumber>
    </recommendedName>
</protein>
<comment type="catalytic activity">
    <reaction evidence="6">
        <text>biotin + L-lysyl-[protein] + ATP = N(6)-biotinyl-L-lysyl-[protein] + AMP + diphosphate + H(+)</text>
        <dbReference type="Rhea" id="RHEA:11756"/>
        <dbReference type="Rhea" id="RHEA-COMP:9752"/>
        <dbReference type="Rhea" id="RHEA-COMP:10505"/>
        <dbReference type="ChEBI" id="CHEBI:15378"/>
        <dbReference type="ChEBI" id="CHEBI:29969"/>
        <dbReference type="ChEBI" id="CHEBI:30616"/>
        <dbReference type="ChEBI" id="CHEBI:33019"/>
        <dbReference type="ChEBI" id="CHEBI:57586"/>
        <dbReference type="ChEBI" id="CHEBI:83144"/>
        <dbReference type="ChEBI" id="CHEBI:456215"/>
        <dbReference type="EC" id="6.3.4.15"/>
    </reaction>
</comment>
<proteinExistence type="predicted"/>
<dbReference type="HOGENOM" id="CLU_051096_3_0_5"/>
<dbReference type="EC" id="6.3.4.15" evidence="5"/>
<evidence type="ECO:0000256" key="3">
    <source>
        <dbReference type="ARBA" id="ARBA00022840"/>
    </source>
</evidence>
<dbReference type="KEGG" id="rpm:RSPPHO_02708"/>
<dbReference type="PROSITE" id="PS51733">
    <property type="entry name" value="BPL_LPL_CATALYTIC"/>
    <property type="match status" value="1"/>
</dbReference>
<evidence type="ECO:0000256" key="1">
    <source>
        <dbReference type="ARBA" id="ARBA00022598"/>
    </source>
</evidence>
<dbReference type="STRING" id="1150469.RSPPHO_02708"/>
<evidence type="ECO:0000313" key="8">
    <source>
        <dbReference type="EMBL" id="CCG09334.1"/>
    </source>
</evidence>
<feature type="domain" description="BPL/LPL catalytic" evidence="7">
    <location>
        <begin position="5"/>
        <end position="195"/>
    </location>
</feature>
<dbReference type="Pfam" id="PF02237">
    <property type="entry name" value="BPL_C"/>
    <property type="match status" value="1"/>
</dbReference>
<dbReference type="GO" id="GO:0004077">
    <property type="term" value="F:biotin--[biotin carboxyl-carrier protein] ligase activity"/>
    <property type="evidence" value="ECO:0007669"/>
    <property type="project" value="UniProtKB-EC"/>
</dbReference>
<dbReference type="InterPro" id="IPR004408">
    <property type="entry name" value="Biotin_CoA_COase_ligase"/>
</dbReference>
<evidence type="ECO:0000313" key="9">
    <source>
        <dbReference type="Proteomes" id="UP000033220"/>
    </source>
</evidence>
<reference evidence="8 9" key="1">
    <citation type="submission" date="2012-02" db="EMBL/GenBank/DDBJ databases">
        <title>Shotgun genome sequence of Phaeospirillum photometricum DSM 122.</title>
        <authorList>
            <person name="Duquesne K."/>
            <person name="Sturgis J."/>
        </authorList>
    </citation>
    <scope>NUCLEOTIDE SEQUENCE [LARGE SCALE GENOMIC DNA]</scope>
    <source>
        <strain evidence="9">DSM122</strain>
    </source>
</reference>
<dbReference type="GO" id="GO:0005524">
    <property type="term" value="F:ATP binding"/>
    <property type="evidence" value="ECO:0007669"/>
    <property type="project" value="UniProtKB-KW"/>
</dbReference>
<gene>
    <name evidence="8" type="ORF">RSPPHO_02708</name>
</gene>
<dbReference type="eggNOG" id="COG0340">
    <property type="taxonomic scope" value="Bacteria"/>
</dbReference>
<dbReference type="CDD" id="cd16442">
    <property type="entry name" value="BPL"/>
    <property type="match status" value="1"/>
</dbReference>
<keyword evidence="2" id="KW-0547">Nucleotide-binding</keyword>
<dbReference type="EMBL" id="HE663493">
    <property type="protein sequence ID" value="CCG09334.1"/>
    <property type="molecule type" value="Genomic_DNA"/>
</dbReference>
<keyword evidence="1 8" id="KW-0436">Ligase</keyword>
<evidence type="ECO:0000256" key="6">
    <source>
        <dbReference type="ARBA" id="ARBA00047846"/>
    </source>
</evidence>
<sequence length="265" mass="27949">MSVCPLPGPTAGAVTLPMGWRLIAHDAVDSTNAVARALITKGAAEEGTVVWAREQTGGRGRQGRVWHSPPGNLYHSYVLRPDVPLAEAARLSFGAALAVAEALEALCPIADPRCKWPNDIVCHGGKVAGMLMETVSAASGPPWLVLGIGVNLKTAPITGALFPALAMEDLGCPVGLEDLLSGIAQRLAYWLAKWRQDGFAPVRAAWLERALGVGKPVEVRLGPHRTQRGIFQGLDEAGCLVLAEEDGMVRLISAGDVFFPPQEGA</sequence>
<dbReference type="NCBIfam" id="TIGR00121">
    <property type="entry name" value="birA_ligase"/>
    <property type="match status" value="1"/>
</dbReference>
<dbReference type="Gene3D" id="2.30.30.100">
    <property type="match status" value="1"/>
</dbReference>
<organism evidence="8 9">
    <name type="scientific">Pararhodospirillum photometricum DSM 122</name>
    <dbReference type="NCBI Taxonomy" id="1150469"/>
    <lineage>
        <taxon>Bacteria</taxon>
        <taxon>Pseudomonadati</taxon>
        <taxon>Pseudomonadota</taxon>
        <taxon>Alphaproteobacteria</taxon>
        <taxon>Rhodospirillales</taxon>
        <taxon>Rhodospirillaceae</taxon>
        <taxon>Pararhodospirillum</taxon>
    </lineage>
</organism>
<dbReference type="GO" id="GO:0005737">
    <property type="term" value="C:cytoplasm"/>
    <property type="evidence" value="ECO:0007669"/>
    <property type="project" value="TreeGrafter"/>
</dbReference>